<dbReference type="OrthoDB" id="6511194at2759"/>
<reference evidence="2" key="1">
    <citation type="submission" date="2021-12" db="EMBL/GenBank/DDBJ databases">
        <authorList>
            <person name="Martin H S."/>
        </authorList>
    </citation>
    <scope>NUCLEOTIDE SEQUENCE</scope>
</reference>
<sequence length="115" mass="12982">MAVRSSPGQVVKSAKRQTILQVYAFRDKEKAENKLIVPLQQVRARVAAMTDVSESTVTRILRQERESSSVSNLDVPGPSKVTTPGKKWPNRDKKIEFDDFDTCAIRQKIISFYAV</sequence>
<gene>
    <name evidence="2" type="ORF">BINO364_LOCUS15449</name>
</gene>
<dbReference type="Proteomes" id="UP000838878">
    <property type="component" value="Chromosome 8"/>
</dbReference>
<accession>A0A8J9YKX5</accession>
<feature type="non-terminal residue" evidence="2">
    <location>
        <position position="115"/>
    </location>
</feature>
<name>A0A8J9YKX5_9NEOP</name>
<evidence type="ECO:0000313" key="3">
    <source>
        <dbReference type="Proteomes" id="UP000838878"/>
    </source>
</evidence>
<organism evidence="2 3">
    <name type="scientific">Brenthis ino</name>
    <name type="common">lesser marbled fritillary</name>
    <dbReference type="NCBI Taxonomy" id="405034"/>
    <lineage>
        <taxon>Eukaryota</taxon>
        <taxon>Metazoa</taxon>
        <taxon>Ecdysozoa</taxon>
        <taxon>Arthropoda</taxon>
        <taxon>Hexapoda</taxon>
        <taxon>Insecta</taxon>
        <taxon>Pterygota</taxon>
        <taxon>Neoptera</taxon>
        <taxon>Endopterygota</taxon>
        <taxon>Lepidoptera</taxon>
        <taxon>Glossata</taxon>
        <taxon>Ditrysia</taxon>
        <taxon>Papilionoidea</taxon>
        <taxon>Nymphalidae</taxon>
        <taxon>Heliconiinae</taxon>
        <taxon>Argynnini</taxon>
        <taxon>Brenthis</taxon>
    </lineage>
</organism>
<evidence type="ECO:0000256" key="1">
    <source>
        <dbReference type="SAM" id="MobiDB-lite"/>
    </source>
</evidence>
<evidence type="ECO:0000313" key="2">
    <source>
        <dbReference type="EMBL" id="CAH0730470.1"/>
    </source>
</evidence>
<feature type="region of interest" description="Disordered" evidence="1">
    <location>
        <begin position="68"/>
        <end position="88"/>
    </location>
</feature>
<keyword evidence="3" id="KW-1185">Reference proteome</keyword>
<dbReference type="AlphaFoldDB" id="A0A8J9YKX5"/>
<protein>
    <submittedName>
        <fullName evidence="2">Uncharacterized protein</fullName>
    </submittedName>
</protein>
<proteinExistence type="predicted"/>
<dbReference type="EMBL" id="OV170228">
    <property type="protein sequence ID" value="CAH0730470.1"/>
    <property type="molecule type" value="Genomic_DNA"/>
</dbReference>